<name>A0A1G2EUH7_9BACT</name>
<feature type="transmembrane region" description="Helical" evidence="1">
    <location>
        <begin position="179"/>
        <end position="198"/>
    </location>
</feature>
<feature type="transmembrane region" description="Helical" evidence="1">
    <location>
        <begin position="79"/>
        <end position="96"/>
    </location>
</feature>
<evidence type="ECO:0000313" key="3">
    <source>
        <dbReference type="Proteomes" id="UP000177486"/>
    </source>
</evidence>
<organism evidence="2 3">
    <name type="scientific">Candidatus Niyogibacteria bacterium RIFCSPLOWO2_01_FULL_45_48</name>
    <dbReference type="NCBI Taxonomy" id="1801724"/>
    <lineage>
        <taxon>Bacteria</taxon>
        <taxon>Candidatus Niyogiibacteriota</taxon>
    </lineage>
</organism>
<dbReference type="Proteomes" id="UP000177486">
    <property type="component" value="Unassembled WGS sequence"/>
</dbReference>
<proteinExistence type="predicted"/>
<feature type="transmembrane region" description="Helical" evidence="1">
    <location>
        <begin position="218"/>
        <end position="235"/>
    </location>
</feature>
<dbReference type="EMBL" id="MHMQ01000036">
    <property type="protein sequence ID" value="OGZ29459.1"/>
    <property type="molecule type" value="Genomic_DNA"/>
</dbReference>
<evidence type="ECO:0008006" key="4">
    <source>
        <dbReference type="Google" id="ProtNLM"/>
    </source>
</evidence>
<dbReference type="PANTHER" id="PTHR31272">
    <property type="entry name" value="CYTOCHROME C-TYPE BIOGENESIS PROTEIN HI_1454-RELATED"/>
    <property type="match status" value="1"/>
</dbReference>
<feature type="transmembrane region" description="Helical" evidence="1">
    <location>
        <begin position="6"/>
        <end position="34"/>
    </location>
</feature>
<gene>
    <name evidence="2" type="ORF">A2931_01610</name>
</gene>
<dbReference type="InterPro" id="IPR051790">
    <property type="entry name" value="Cytochrome_c-biogenesis_DsbD"/>
</dbReference>
<keyword evidence="1" id="KW-1133">Transmembrane helix</keyword>
<dbReference type="PANTHER" id="PTHR31272:SF9">
    <property type="entry name" value="BLL1027 PROTEIN"/>
    <property type="match status" value="1"/>
</dbReference>
<accession>A0A1G2EUH7</accession>
<keyword evidence="1" id="KW-0472">Membrane</keyword>
<evidence type="ECO:0000256" key="1">
    <source>
        <dbReference type="SAM" id="Phobius"/>
    </source>
</evidence>
<sequence length="239" mass="26458">MFGENLTLGIIISAALIDSINPCVLGVLIFLIAFMTRLFASAKKMLLGGLFYTFVVYITYLLLGFGILKAALSTDLASAFYWIAALIAIAAGIFEIKDYFWYGEGFSLQMIPGASERIKRYVGWVETMHTRHPAFLILTLAVLGVFVVLVELPCTGAPYLAILGLLAKGKYASAVPLLLLYNLVFVLPLLLVIALSYFGMSSDRLESWRKEHRGAMRLLIGVFLVVLGFYMLYSLNPVF</sequence>
<reference evidence="2 3" key="1">
    <citation type="journal article" date="2016" name="Nat. Commun.">
        <title>Thousands of microbial genomes shed light on interconnected biogeochemical processes in an aquifer system.</title>
        <authorList>
            <person name="Anantharaman K."/>
            <person name="Brown C.T."/>
            <person name="Hug L.A."/>
            <person name="Sharon I."/>
            <person name="Castelle C.J."/>
            <person name="Probst A.J."/>
            <person name="Thomas B.C."/>
            <person name="Singh A."/>
            <person name="Wilkins M.J."/>
            <person name="Karaoz U."/>
            <person name="Brodie E.L."/>
            <person name="Williams K.H."/>
            <person name="Hubbard S.S."/>
            <person name="Banfield J.F."/>
        </authorList>
    </citation>
    <scope>NUCLEOTIDE SEQUENCE [LARGE SCALE GENOMIC DNA]</scope>
</reference>
<keyword evidence="1" id="KW-0812">Transmembrane</keyword>
<feature type="transmembrane region" description="Helical" evidence="1">
    <location>
        <begin position="46"/>
        <end position="67"/>
    </location>
</feature>
<evidence type="ECO:0000313" key="2">
    <source>
        <dbReference type="EMBL" id="OGZ29459.1"/>
    </source>
</evidence>
<protein>
    <recommendedName>
        <fullName evidence="4">Cytochrome C biogenesis protein transmembrane domain-containing protein</fullName>
    </recommendedName>
</protein>
<feature type="transmembrane region" description="Helical" evidence="1">
    <location>
        <begin position="134"/>
        <end position="167"/>
    </location>
</feature>
<dbReference type="AlphaFoldDB" id="A0A1G2EUH7"/>
<comment type="caution">
    <text evidence="2">The sequence shown here is derived from an EMBL/GenBank/DDBJ whole genome shotgun (WGS) entry which is preliminary data.</text>
</comment>